<dbReference type="AlphaFoldDB" id="A0A6I5RMB0"/>
<evidence type="ECO:0000313" key="2">
    <source>
        <dbReference type="Proteomes" id="UP000471751"/>
    </source>
</evidence>
<comment type="caution">
    <text evidence="1">The sequence shown here is derived from an EMBL/GenBank/DDBJ whole genome shotgun (WGS) entry which is preliminary data.</text>
</comment>
<reference evidence="1 2" key="1">
    <citation type="submission" date="2020-02" db="EMBL/GenBank/DDBJ databases">
        <title>Broccoli isolated Pseudomonas sp.</title>
        <authorList>
            <person name="Fujikawa T."/>
            <person name="Sawada H."/>
        </authorList>
    </citation>
    <scope>NUCLEOTIDE SEQUENCE [LARGE SCALE GENOMIC DNA]</scope>
    <source>
        <strain evidence="1 2">JCM 32154</strain>
    </source>
</reference>
<sequence length="92" mass="10382">MWFFLSFAKRPDQMPPERAQPIEHPNGFREITAARVTTTSGSAFSAAASCANHLSEFEIIQGDEHLMELEIDHGVQGQTHDFRPSLPLVMNW</sequence>
<evidence type="ECO:0000313" key="1">
    <source>
        <dbReference type="EMBL" id="NES09244.1"/>
    </source>
</evidence>
<gene>
    <name evidence="1" type="ORF">G3O07_05125</name>
</gene>
<keyword evidence="2" id="KW-1185">Reference proteome</keyword>
<protein>
    <submittedName>
        <fullName evidence="1">Uncharacterized protein</fullName>
    </submittedName>
</protein>
<proteinExistence type="predicted"/>
<name>A0A6I5RMB0_9PSED</name>
<organism evidence="1 2">
    <name type="scientific">Pseudomonas laurentiana</name>
    <dbReference type="NCBI Taxonomy" id="2364649"/>
    <lineage>
        <taxon>Bacteria</taxon>
        <taxon>Pseudomonadati</taxon>
        <taxon>Pseudomonadota</taxon>
        <taxon>Gammaproteobacteria</taxon>
        <taxon>Pseudomonadales</taxon>
        <taxon>Pseudomonadaceae</taxon>
        <taxon>Pseudomonas</taxon>
    </lineage>
</organism>
<dbReference type="EMBL" id="JAAHBT010000045">
    <property type="protein sequence ID" value="NES09244.1"/>
    <property type="molecule type" value="Genomic_DNA"/>
</dbReference>
<dbReference type="Proteomes" id="UP000471751">
    <property type="component" value="Unassembled WGS sequence"/>
</dbReference>
<accession>A0A6I5RMB0</accession>